<proteinExistence type="predicted"/>
<reference evidence="1" key="1">
    <citation type="submission" date="2016-09" db="EMBL/GenBank/DDBJ databases">
        <title>Whole genome sequencing of Salmonella enterica.</title>
        <authorList>
            <person name="Bell R."/>
        </authorList>
    </citation>
    <scope>NUCLEOTIDE SEQUENCE [LARGE SCALE GENOMIC DNA]</scope>
    <source>
        <strain evidence="1">CFSAN044929</strain>
    </source>
</reference>
<dbReference type="EMBL" id="MLTE01000013">
    <property type="protein sequence ID" value="OHJ50220.1"/>
    <property type="molecule type" value="Genomic_DNA"/>
</dbReference>
<protein>
    <recommendedName>
        <fullName evidence="2">Integrase</fullName>
    </recommendedName>
</protein>
<dbReference type="Proteomes" id="UP000866740">
    <property type="component" value="Unassembled WGS sequence"/>
</dbReference>
<comment type="caution">
    <text evidence="1">The sequence shown here is derived from an EMBL/GenBank/DDBJ whole genome shotgun (WGS) entry which is preliminary data.</text>
</comment>
<organism evidence="1">
    <name type="scientific">Salmonella enterica</name>
    <name type="common">Salmonella choleraesuis</name>
    <dbReference type="NCBI Taxonomy" id="28901"/>
    <lineage>
        <taxon>Bacteria</taxon>
        <taxon>Pseudomonadati</taxon>
        <taxon>Pseudomonadota</taxon>
        <taxon>Gammaproteobacteria</taxon>
        <taxon>Enterobacterales</taxon>
        <taxon>Enterobacteriaceae</taxon>
        <taxon>Salmonella</taxon>
    </lineage>
</organism>
<gene>
    <name evidence="1" type="ORF">A7S51_18250</name>
</gene>
<evidence type="ECO:0008006" key="2">
    <source>
        <dbReference type="Google" id="ProtNLM"/>
    </source>
</evidence>
<dbReference type="RefSeq" id="WP_070789099.1">
    <property type="nucleotide sequence ID" value="NZ_MLTE01000013.1"/>
</dbReference>
<sequence length="80" mass="9341">MTEYMRGKVKFAVKWYKYSNEHYPAGRTVHRDELTLELTNLGIEAANKDMEEDFDEVSILLDRLEKGEELDLSSLPEFAI</sequence>
<evidence type="ECO:0000313" key="1">
    <source>
        <dbReference type="EMBL" id="OHJ50220.1"/>
    </source>
</evidence>
<dbReference type="AlphaFoldDB" id="A0A3F3IV14"/>
<name>A0A3F3IV14_SALER</name>
<accession>A0A3F3IV14</accession>